<gene>
    <name evidence="1" type="ORF">BcabD6B2_27970</name>
</gene>
<dbReference type="RefSeq" id="XP_067715431.1">
    <property type="nucleotide sequence ID" value="XM_067859330.1"/>
</dbReference>
<organism evidence="1 2">
    <name type="scientific">Babesia caballi</name>
    <dbReference type="NCBI Taxonomy" id="5871"/>
    <lineage>
        <taxon>Eukaryota</taxon>
        <taxon>Sar</taxon>
        <taxon>Alveolata</taxon>
        <taxon>Apicomplexa</taxon>
        <taxon>Aconoidasida</taxon>
        <taxon>Piroplasmida</taxon>
        <taxon>Babesiidae</taxon>
        <taxon>Babesia</taxon>
    </lineage>
</organism>
<dbReference type="Proteomes" id="UP001497744">
    <property type="component" value="Unassembled WGS sequence"/>
</dbReference>
<dbReference type="GeneID" id="94194843"/>
<reference evidence="1 2" key="1">
    <citation type="submission" date="2021-06" db="EMBL/GenBank/DDBJ databases">
        <title>Genome sequence of Babesia caballi.</title>
        <authorList>
            <person name="Yamagishi J."/>
            <person name="Kidaka T."/>
            <person name="Ochi A."/>
        </authorList>
    </citation>
    <scope>NUCLEOTIDE SEQUENCE [LARGE SCALE GENOMIC DNA]</scope>
    <source>
        <strain evidence="1">USDA-D6B2</strain>
    </source>
</reference>
<evidence type="ECO:0000313" key="2">
    <source>
        <dbReference type="Proteomes" id="UP001497744"/>
    </source>
</evidence>
<keyword evidence="2" id="KW-1185">Reference proteome</keyword>
<name>A0AAV4LUA1_BABCB</name>
<evidence type="ECO:0000313" key="1">
    <source>
        <dbReference type="EMBL" id="GIX63362.1"/>
    </source>
</evidence>
<sequence length="369" mass="40999">MLQVVGVLFNNDADRALPLLPCAAEAPVHVIGAVAAEEGIRICEQLLRVAEQALGVPLRAQDHLGAEGAPPDAHVHESASHDGLARQYPVGRALVQRLRLEREGAELQRRGRHGALVSALAHRYQVDVDVGEHDPQQRLSPVPLVRGHGRLLGDLQLLLPLAVLAALHADEALLHSRRPAGGRVRHLLRPEQYVEGHPALELLDELRVRLPVRPLRRPRQLDVPLDGGNVGHRVDPAAGSLAVRGRELHVPHDAVQYFRGRAREGQVQGLEQRAAVEARRVRAVRLTVPIVGPQRHQNAAAILLRGVWHHQERRDVPNLHHQVERHPRRGRDVVVFVRPLQDSHQRLVFRLHLLQRELTTVVDAPGPAR</sequence>
<comment type="caution">
    <text evidence="1">The sequence shown here is derived from an EMBL/GenBank/DDBJ whole genome shotgun (WGS) entry which is preliminary data.</text>
</comment>
<protein>
    <submittedName>
        <fullName evidence="1">SDR family oxidoreductase</fullName>
    </submittedName>
</protein>
<proteinExistence type="predicted"/>
<dbReference type="AlphaFoldDB" id="A0AAV4LUA1"/>
<dbReference type="EMBL" id="BPLF01000002">
    <property type="protein sequence ID" value="GIX63362.1"/>
    <property type="molecule type" value="Genomic_DNA"/>
</dbReference>
<accession>A0AAV4LUA1</accession>